<keyword evidence="3" id="KW-1185">Reference proteome</keyword>
<gene>
    <name evidence="2" type="ORF">IFJ75_19090</name>
</gene>
<feature type="transmembrane region" description="Helical" evidence="1">
    <location>
        <begin position="158"/>
        <end position="176"/>
    </location>
</feature>
<dbReference type="KEGG" id="bgoe:IFJ75_19090"/>
<evidence type="ECO:0000256" key="1">
    <source>
        <dbReference type="SAM" id="Phobius"/>
    </source>
</evidence>
<protein>
    <submittedName>
        <fullName evidence="2">Uncharacterized protein</fullName>
    </submittedName>
</protein>
<evidence type="ECO:0000313" key="3">
    <source>
        <dbReference type="Proteomes" id="UP000663918"/>
    </source>
</evidence>
<organism evidence="2 3">
    <name type="scientific">Brevundimonas goettingensis</name>
    <dbReference type="NCBI Taxonomy" id="2774190"/>
    <lineage>
        <taxon>Bacteria</taxon>
        <taxon>Pseudomonadati</taxon>
        <taxon>Pseudomonadota</taxon>
        <taxon>Alphaproteobacteria</taxon>
        <taxon>Caulobacterales</taxon>
        <taxon>Caulobacteraceae</taxon>
        <taxon>Brevundimonas</taxon>
    </lineage>
</organism>
<evidence type="ECO:0000313" key="2">
    <source>
        <dbReference type="EMBL" id="QTC91273.1"/>
    </source>
</evidence>
<feature type="transmembrane region" description="Helical" evidence="1">
    <location>
        <begin position="32"/>
        <end position="51"/>
    </location>
</feature>
<feature type="transmembrane region" description="Helical" evidence="1">
    <location>
        <begin position="182"/>
        <end position="201"/>
    </location>
</feature>
<reference evidence="2" key="1">
    <citation type="submission" date="2020-09" db="EMBL/GenBank/DDBJ databases">
        <title>Brevundimonas sp. LVF2 isolated from a puddle in Goettingen, Germany.</title>
        <authorList>
            <person name="Friedrich I."/>
            <person name="Klassen A."/>
            <person name="Hannes N."/>
            <person name="Schneider D."/>
            <person name="Hertel R."/>
            <person name="Daniel R."/>
        </authorList>
    </citation>
    <scope>NUCLEOTIDE SEQUENCE</scope>
    <source>
        <strain evidence="2">LVF2</strain>
    </source>
</reference>
<feature type="transmembrane region" description="Helical" evidence="1">
    <location>
        <begin position="127"/>
        <end position="146"/>
    </location>
</feature>
<name>A0A975C066_9CAUL</name>
<keyword evidence="1" id="KW-0472">Membrane</keyword>
<feature type="transmembrane region" description="Helical" evidence="1">
    <location>
        <begin position="63"/>
        <end position="79"/>
    </location>
</feature>
<dbReference type="AlphaFoldDB" id="A0A975C066"/>
<dbReference type="RefSeq" id="WP_207870422.1">
    <property type="nucleotide sequence ID" value="NZ_CP062222.1"/>
</dbReference>
<dbReference type="Proteomes" id="UP000663918">
    <property type="component" value="Chromosome"/>
</dbReference>
<keyword evidence="1" id="KW-0812">Transmembrane</keyword>
<accession>A0A975C066</accession>
<sequence length="212" mass="22047">MTDDLDTRSTDIAWIRSLAEEGANAPLGGGRILMAAGVIYGLASLTQWAAITGLTPFSVRQSNWIWLAATAVFLLLTLLDKLLLCPAGGVRTAANRAAQAAWACVGTGIFAMIASIAVVAWKIGPTGGALIFLLPSLIMVFYGLGWGVSAAMMRSTRLGALSVASFVSAVIIATMTGSDTQYLAYAVALFALMALPGFLLMRAAGPTRFKGA</sequence>
<keyword evidence="1" id="KW-1133">Transmembrane helix</keyword>
<dbReference type="EMBL" id="CP062222">
    <property type="protein sequence ID" value="QTC91273.1"/>
    <property type="molecule type" value="Genomic_DNA"/>
</dbReference>
<feature type="transmembrane region" description="Helical" evidence="1">
    <location>
        <begin position="100"/>
        <end position="121"/>
    </location>
</feature>
<proteinExistence type="predicted"/>